<proteinExistence type="predicted"/>
<reference evidence="1 2" key="1">
    <citation type="submission" date="2020-08" db="EMBL/GenBank/DDBJ databases">
        <title>Genome sequence of Phycicoccus endophyticus JCM 31784T.</title>
        <authorList>
            <person name="Hyun D.-W."/>
            <person name="Bae J.-W."/>
        </authorList>
    </citation>
    <scope>NUCLEOTIDE SEQUENCE [LARGE SCALE GENOMIC DNA]</scope>
    <source>
        <strain evidence="1 2">JCM 31784</strain>
    </source>
</reference>
<dbReference type="EMBL" id="CP060712">
    <property type="protein sequence ID" value="QNN50083.1"/>
    <property type="molecule type" value="Genomic_DNA"/>
</dbReference>
<sequence length="202" mass="21468">MAQGFRRSGRGGQRRFVATLDAQERSVVASLMAQVRDLLEPPQGPGTGDAAFDDLVAGLTLAEGGEGQEAASLEAGERDPALDRLLPAAHREDEGAAAEFRRLTEGGLRHRKGSALAASAAVLGDGDRVALDEPQAHAFLTALTDVRLVLGERLGLRADEDHERLEVAADALGADDPLVHALALYDFLTWLQETLTEALLRS</sequence>
<accession>A0A7G9R3A8</accession>
<name>A0A7G9R3A8_9MICO</name>
<dbReference type="KEGG" id="pei:H9L10_03160"/>
<gene>
    <name evidence="1" type="ORF">H9L10_03160</name>
</gene>
<dbReference type="AlphaFoldDB" id="A0A7G9R3A8"/>
<organism evidence="1 2">
    <name type="scientific">Phycicoccus endophyticus</name>
    <dbReference type="NCBI Taxonomy" id="1690220"/>
    <lineage>
        <taxon>Bacteria</taxon>
        <taxon>Bacillati</taxon>
        <taxon>Actinomycetota</taxon>
        <taxon>Actinomycetes</taxon>
        <taxon>Micrococcales</taxon>
        <taxon>Intrasporangiaceae</taxon>
        <taxon>Phycicoccus</taxon>
    </lineage>
</organism>
<dbReference type="Pfam" id="PF09438">
    <property type="entry name" value="DUF2017"/>
    <property type="match status" value="1"/>
</dbReference>
<evidence type="ECO:0000313" key="1">
    <source>
        <dbReference type="EMBL" id="QNN50083.1"/>
    </source>
</evidence>
<dbReference type="Proteomes" id="UP000515976">
    <property type="component" value="Chromosome"/>
</dbReference>
<evidence type="ECO:0000313" key="2">
    <source>
        <dbReference type="Proteomes" id="UP000515976"/>
    </source>
</evidence>
<keyword evidence="2" id="KW-1185">Reference proteome</keyword>
<protein>
    <submittedName>
        <fullName evidence="1">DUF2017 domain-containing protein</fullName>
    </submittedName>
</protein>
<dbReference type="InterPro" id="IPR018561">
    <property type="entry name" value="AosR"/>
</dbReference>
<dbReference type="RefSeq" id="WP_166102145.1">
    <property type="nucleotide sequence ID" value="NZ_BMMY01000002.1"/>
</dbReference>